<sequence>MQNSAILRIKNQLAYRLGSTMIEHRANGGGYLSLIYKLYKIKKEYTKEQKIYKQTIKLFPQLTYPRLETCCDYNESIKYKFHLSYMLGIVLINADKNKFKGGYFTLFKDIKKAKKDYKNINSILKEFNIISSCVYEVIANNKDKFINNFEKIKEVLHTHKDYQAIIDNIFHNFDYFLNNFELIKEWLLSDDFYQKYKKENHPYPSLLDPKKLNDENEQINYHNIPAELAWEMNLPLPDNYEFVVLGSSLSGHGALHMYLELCDINIISCSHHDSYSMYFYYYTNLLKNGLYNIIAYFDYTHIYISRKDLNRFLKLINNTKPAVYLARDPISRLKTGLNHINFKVDKIDNCDLKTPVHNILDRETYYFEAKNPTCEHIRTYWSYAESFLRMDFMINSLKPKCINYIDMEYIRPSKILHTLQNLNSLYNIPRIPFEHELDNGLTYDELGVLLPITLNANLKDVLENGTDKNIQIIITTKQLKNVYKLKNYKNINNILIHNIFKNLIFCVHNNDLNYFLNNTKLKEYTQKYLNKFILELDQKMKDKKKHLIKEENILKFMKENREIRNIWKNTFNAQLNHIKTNRPDIIASWKYYQEFEKICDDTN</sequence>
<evidence type="ECO:0000313" key="1">
    <source>
        <dbReference type="EMBL" id="AJC87287.1"/>
    </source>
</evidence>
<dbReference type="Proteomes" id="UP000031163">
    <property type="component" value="Chromosome"/>
</dbReference>
<gene>
    <name evidence="1" type="ORF">CINS_0286</name>
</gene>
<dbReference type="EMBL" id="CP007770">
    <property type="protein sequence ID" value="AJC87287.1"/>
    <property type="molecule type" value="Genomic_DNA"/>
</dbReference>
<dbReference type="GO" id="GO:0016740">
    <property type="term" value="F:transferase activity"/>
    <property type="evidence" value="ECO:0007669"/>
    <property type="project" value="UniProtKB-KW"/>
</dbReference>
<protein>
    <submittedName>
        <fullName evidence="1">Capsular polysaccharide biosynthesis protein, putative glycosyltransferase (DUF2972 domain)</fullName>
    </submittedName>
</protein>
<accession>A0A0A8H044</accession>
<dbReference type="KEGG" id="cis:CINS_0286"/>
<evidence type="ECO:0000313" key="2">
    <source>
        <dbReference type="Proteomes" id="UP000031163"/>
    </source>
</evidence>
<reference evidence="1 2" key="1">
    <citation type="journal article" date="2014" name="Genome Biol. Evol.">
        <title>Comparative Genomics of the Campylobacter lari Group.</title>
        <authorList>
            <person name="Miller W.G."/>
            <person name="Yee E."/>
            <person name="Chapman M.H."/>
            <person name="Smith T.P."/>
            <person name="Bono J.L."/>
            <person name="Huynh S."/>
            <person name="Parker C.T."/>
            <person name="Vandamme P."/>
            <person name="Luong K."/>
            <person name="Korlach J."/>
        </authorList>
    </citation>
    <scope>NUCLEOTIDE SEQUENCE [LARGE SCALE GENOMIC DNA]</scope>
    <source>
        <strain evidence="1 2">NCTC 12927</strain>
    </source>
</reference>
<proteinExistence type="predicted"/>
<dbReference type="HOGENOM" id="CLU_040137_0_0_7"/>
<dbReference type="GeneID" id="74431104"/>
<name>A0A0A8H044_9BACT</name>
<dbReference type="AlphaFoldDB" id="A0A0A8H044"/>
<dbReference type="InterPro" id="IPR021353">
    <property type="entry name" value="DUF2972"/>
</dbReference>
<dbReference type="STRING" id="1031564.CINS_0286"/>
<dbReference type="Pfam" id="PF11186">
    <property type="entry name" value="DUF2972"/>
    <property type="match status" value="1"/>
</dbReference>
<organism evidence="1 2">
    <name type="scientific">Campylobacter insulaenigrae NCTC 12927</name>
    <dbReference type="NCBI Taxonomy" id="1031564"/>
    <lineage>
        <taxon>Bacteria</taxon>
        <taxon>Pseudomonadati</taxon>
        <taxon>Campylobacterota</taxon>
        <taxon>Epsilonproteobacteria</taxon>
        <taxon>Campylobacterales</taxon>
        <taxon>Campylobacteraceae</taxon>
        <taxon>Campylobacter</taxon>
    </lineage>
</organism>
<keyword evidence="1" id="KW-0808">Transferase</keyword>
<dbReference type="RefSeq" id="WP_039649218.1">
    <property type="nucleotide sequence ID" value="NZ_CP007770.1"/>
</dbReference>